<dbReference type="Proteomes" id="UP000886476">
    <property type="component" value="Unassembled WGS sequence"/>
</dbReference>
<sequence length="50" mass="6079">MERYIRAENIRRFRQLLETETDEHKRKILQQLLADEEARNLQPDPKDPSS</sequence>
<protein>
    <submittedName>
        <fullName evidence="1">Uncharacterized protein</fullName>
    </submittedName>
</protein>
<dbReference type="EMBL" id="JABFDN010000003">
    <property type="protein sequence ID" value="NPU65636.1"/>
    <property type="molecule type" value="Genomic_DNA"/>
</dbReference>
<evidence type="ECO:0000313" key="1">
    <source>
        <dbReference type="EMBL" id="NPU65636.1"/>
    </source>
</evidence>
<comment type="caution">
    <text evidence="1">The sequence shown here is derived from an EMBL/GenBank/DDBJ whole genome shotgun (WGS) entry which is preliminary data.</text>
</comment>
<gene>
    <name evidence="1" type="ORF">HL667_11575</name>
</gene>
<keyword evidence="2" id="KW-1185">Reference proteome</keyword>
<accession>A0ABX2CBN2</accession>
<dbReference type="RefSeq" id="WP_172110729.1">
    <property type="nucleotide sequence ID" value="NZ_JABFDN010000003.1"/>
</dbReference>
<evidence type="ECO:0000313" key="2">
    <source>
        <dbReference type="Proteomes" id="UP000886476"/>
    </source>
</evidence>
<name>A0ABX2CBN2_9BRAD</name>
<organism evidence="1 2">
    <name type="scientific">Bradyrhizobium aeschynomenes</name>
    <dbReference type="NCBI Taxonomy" id="2734909"/>
    <lineage>
        <taxon>Bacteria</taxon>
        <taxon>Pseudomonadati</taxon>
        <taxon>Pseudomonadota</taxon>
        <taxon>Alphaproteobacteria</taxon>
        <taxon>Hyphomicrobiales</taxon>
        <taxon>Nitrobacteraceae</taxon>
        <taxon>Bradyrhizobium</taxon>
    </lineage>
</organism>
<reference evidence="1" key="1">
    <citation type="submission" date="2020-05" db="EMBL/GenBank/DDBJ databases">
        <title>Nod-independent and nitrogen-fixing Bradyrhizobium aeschynomene sp. nov. isolated from nodules of Aeschynomene indica.</title>
        <authorList>
            <person name="Zhang Z."/>
        </authorList>
    </citation>
    <scope>NUCLEOTIDE SEQUENCE</scope>
    <source>
        <strain evidence="1">83012</strain>
    </source>
</reference>
<proteinExistence type="predicted"/>